<keyword evidence="15" id="KW-1185">Reference proteome</keyword>
<dbReference type="PIRSF" id="PIRSF001365">
    <property type="entry name" value="DHDPS"/>
    <property type="match status" value="1"/>
</dbReference>
<protein>
    <recommendedName>
        <fullName evidence="4 12">4-hydroxy-tetrahydrodipicolinate synthase</fullName>
        <shortName evidence="12">HTPA synthase</shortName>
        <ecNumber evidence="4 12">4.3.3.7</ecNumber>
    </recommendedName>
</protein>
<evidence type="ECO:0000313" key="14">
    <source>
        <dbReference type="EMBL" id="MFC4768847.1"/>
    </source>
</evidence>
<evidence type="ECO:0000256" key="6">
    <source>
        <dbReference type="ARBA" id="ARBA00022605"/>
    </source>
</evidence>
<evidence type="ECO:0000256" key="9">
    <source>
        <dbReference type="ARBA" id="ARBA00023239"/>
    </source>
</evidence>
<dbReference type="RefSeq" id="WP_380026796.1">
    <property type="nucleotide sequence ID" value="NZ_JBHSHC010000112.1"/>
</dbReference>
<keyword evidence="9 12" id="KW-0456">Lyase</keyword>
<comment type="catalytic activity">
    <reaction evidence="11 12">
        <text>L-aspartate 4-semialdehyde + pyruvate = (2S,4S)-4-hydroxy-2,3,4,5-tetrahydrodipicolinate + H2O + H(+)</text>
        <dbReference type="Rhea" id="RHEA:34171"/>
        <dbReference type="ChEBI" id="CHEBI:15361"/>
        <dbReference type="ChEBI" id="CHEBI:15377"/>
        <dbReference type="ChEBI" id="CHEBI:15378"/>
        <dbReference type="ChEBI" id="CHEBI:67139"/>
        <dbReference type="ChEBI" id="CHEBI:537519"/>
        <dbReference type="EC" id="4.3.3.7"/>
    </reaction>
</comment>
<dbReference type="InterPro" id="IPR020624">
    <property type="entry name" value="Schiff_base-form_aldolases_CS"/>
</dbReference>
<dbReference type="HAMAP" id="MF_00418">
    <property type="entry name" value="DapA"/>
    <property type="match status" value="1"/>
</dbReference>
<comment type="caution">
    <text evidence="14">The sequence shown here is derived from an EMBL/GenBank/DDBJ whole genome shotgun (WGS) entry which is preliminary data.</text>
</comment>
<dbReference type="Proteomes" id="UP001596002">
    <property type="component" value="Unassembled WGS sequence"/>
</dbReference>
<dbReference type="PROSITE" id="PS00665">
    <property type="entry name" value="DHDPS_1"/>
    <property type="match status" value="1"/>
</dbReference>
<keyword evidence="7 12" id="KW-0220">Diaminopimelate biosynthesis</keyword>
<feature type="binding site" evidence="12">
    <location>
        <position position="46"/>
    </location>
    <ligand>
        <name>pyruvate</name>
        <dbReference type="ChEBI" id="CHEBI:15361"/>
    </ligand>
</feature>
<dbReference type="SUPFAM" id="SSF51569">
    <property type="entry name" value="Aldolase"/>
    <property type="match status" value="1"/>
</dbReference>
<comment type="pathway">
    <text evidence="2 12">Amino-acid biosynthesis; L-lysine biosynthesis via DAP pathway; (S)-tetrahydrodipicolinate from L-aspartate: step 3/4.</text>
</comment>
<comment type="similarity">
    <text evidence="3 12 13">Belongs to the DapA family.</text>
</comment>
<comment type="subunit">
    <text evidence="12">Homotetramer; dimer of dimers.</text>
</comment>
<dbReference type="EC" id="4.3.3.7" evidence="4 12"/>
<dbReference type="PANTHER" id="PTHR12128:SF66">
    <property type="entry name" value="4-HYDROXY-2-OXOGLUTARATE ALDOLASE, MITOCHONDRIAL"/>
    <property type="match status" value="1"/>
</dbReference>
<evidence type="ECO:0000256" key="13">
    <source>
        <dbReference type="PIRNR" id="PIRNR001365"/>
    </source>
</evidence>
<dbReference type="PANTHER" id="PTHR12128">
    <property type="entry name" value="DIHYDRODIPICOLINATE SYNTHASE"/>
    <property type="match status" value="1"/>
</dbReference>
<accession>A0ABV9Q5T3</accession>
<evidence type="ECO:0000256" key="7">
    <source>
        <dbReference type="ARBA" id="ARBA00022915"/>
    </source>
</evidence>
<sequence>MDFGRLVTAMVTPFDDNLHIDYGRLEKLVDHLIETGTTAIVVAGTTGESPTLSHDEKLDLFKKVAEFAAGRVKVIAGTGSNDTAASVRLSKEAEQCGIDGLLVVAPYYNRPSQEGLYRHFKEIAEATPLPNMLYNIPGRSSVNIDVETQLRLAEIPNIVAMKEATGDVNQVLKLLANRPENYTVYSGDDKMLLPFLALGGYGIVSVASHVVGLEMKELIEAFLAGEVERATALHNKLLPIFESLFLMPNPAPVKAALNMIGVPVGGVRLPLVEADDKMVGILREMISPHKVK</sequence>
<evidence type="ECO:0000313" key="15">
    <source>
        <dbReference type="Proteomes" id="UP001596002"/>
    </source>
</evidence>
<feature type="active site" description="Schiff-base intermediate with substrate" evidence="12">
    <location>
        <position position="162"/>
    </location>
</feature>
<dbReference type="PRINTS" id="PR00146">
    <property type="entry name" value="DHPICSNTHASE"/>
</dbReference>
<dbReference type="InterPro" id="IPR013785">
    <property type="entry name" value="Aldolase_TIM"/>
</dbReference>
<evidence type="ECO:0000256" key="3">
    <source>
        <dbReference type="ARBA" id="ARBA00007592"/>
    </source>
</evidence>
<dbReference type="NCBIfam" id="TIGR00674">
    <property type="entry name" value="dapA"/>
    <property type="match status" value="1"/>
</dbReference>
<proteinExistence type="inferred from homology"/>
<keyword evidence="10 12" id="KW-0704">Schiff base</keyword>
<evidence type="ECO:0000256" key="10">
    <source>
        <dbReference type="ARBA" id="ARBA00023270"/>
    </source>
</evidence>
<organism evidence="14 15">
    <name type="scientific">Effusibacillus consociatus</name>
    <dbReference type="NCBI Taxonomy" id="1117041"/>
    <lineage>
        <taxon>Bacteria</taxon>
        <taxon>Bacillati</taxon>
        <taxon>Bacillota</taxon>
        <taxon>Bacilli</taxon>
        <taxon>Bacillales</taxon>
        <taxon>Alicyclobacillaceae</taxon>
        <taxon>Effusibacillus</taxon>
    </lineage>
</organism>
<reference evidence="15" key="1">
    <citation type="journal article" date="2019" name="Int. J. Syst. Evol. Microbiol.">
        <title>The Global Catalogue of Microorganisms (GCM) 10K type strain sequencing project: providing services to taxonomists for standard genome sequencing and annotation.</title>
        <authorList>
            <consortium name="The Broad Institute Genomics Platform"/>
            <consortium name="The Broad Institute Genome Sequencing Center for Infectious Disease"/>
            <person name="Wu L."/>
            <person name="Ma J."/>
        </authorList>
    </citation>
    <scope>NUCLEOTIDE SEQUENCE [LARGE SCALE GENOMIC DNA]</scope>
    <source>
        <strain evidence="15">WYCCWR 12678</strain>
    </source>
</reference>
<dbReference type="InterPro" id="IPR020625">
    <property type="entry name" value="Schiff_base-form_aldolases_AS"/>
</dbReference>
<dbReference type="SMART" id="SM01130">
    <property type="entry name" value="DHDPS"/>
    <property type="match status" value="1"/>
</dbReference>
<evidence type="ECO:0000256" key="1">
    <source>
        <dbReference type="ARBA" id="ARBA00003294"/>
    </source>
</evidence>
<dbReference type="Gene3D" id="3.20.20.70">
    <property type="entry name" value="Aldolase class I"/>
    <property type="match status" value="1"/>
</dbReference>
<feature type="site" description="Part of a proton relay during catalysis" evidence="12">
    <location>
        <position position="108"/>
    </location>
</feature>
<feature type="binding site" evidence="12">
    <location>
        <position position="204"/>
    </location>
    <ligand>
        <name>pyruvate</name>
        <dbReference type="ChEBI" id="CHEBI:15361"/>
    </ligand>
</feature>
<comment type="function">
    <text evidence="1 12">Catalyzes the condensation of (S)-aspartate-beta-semialdehyde [(S)-ASA] and pyruvate to 4-hydroxy-tetrahydrodipicolinate (HTPA).</text>
</comment>
<evidence type="ECO:0000256" key="8">
    <source>
        <dbReference type="ARBA" id="ARBA00023154"/>
    </source>
</evidence>
<evidence type="ECO:0000256" key="2">
    <source>
        <dbReference type="ARBA" id="ARBA00005120"/>
    </source>
</evidence>
<feature type="site" description="Part of a proton relay during catalysis" evidence="12">
    <location>
        <position position="45"/>
    </location>
</feature>
<comment type="caution">
    <text evidence="12">Was originally thought to be a dihydrodipicolinate synthase (DHDPS), catalyzing the condensation of (S)-aspartate-beta-semialdehyde [(S)-ASA] and pyruvate to dihydrodipicolinate (DHDP). However, it was shown in E.coli that the product of the enzymatic reaction is not dihydrodipicolinate but in fact (4S)-4-hydroxy-2,3,4,5-tetrahydro-(2S)-dipicolinic acid (HTPA), and that the consecutive dehydration reaction leading to DHDP is not spontaneous but catalyzed by DapB.</text>
</comment>
<name>A0ABV9Q5T3_9BACL</name>
<dbReference type="InterPro" id="IPR002220">
    <property type="entry name" value="DapA-like"/>
</dbReference>
<comment type="subcellular location">
    <subcellularLocation>
        <location evidence="12">Cytoplasm</location>
    </subcellularLocation>
</comment>
<keyword evidence="6 12" id="KW-0028">Amino-acid biosynthesis</keyword>
<dbReference type="Pfam" id="PF00701">
    <property type="entry name" value="DHDPS"/>
    <property type="match status" value="1"/>
</dbReference>
<keyword evidence="8 12" id="KW-0457">Lysine biosynthesis</keyword>
<feature type="active site" description="Proton donor/acceptor" evidence="12">
    <location>
        <position position="134"/>
    </location>
</feature>
<gene>
    <name evidence="12 14" type="primary">dapA</name>
    <name evidence="14" type="ORF">ACFO8Q_15985</name>
</gene>
<dbReference type="InterPro" id="IPR005263">
    <property type="entry name" value="DapA"/>
</dbReference>
<dbReference type="PROSITE" id="PS00666">
    <property type="entry name" value="DHDPS_2"/>
    <property type="match status" value="1"/>
</dbReference>
<evidence type="ECO:0000256" key="4">
    <source>
        <dbReference type="ARBA" id="ARBA00012086"/>
    </source>
</evidence>
<dbReference type="GO" id="GO:0008840">
    <property type="term" value="F:4-hydroxy-tetrahydrodipicolinate synthase activity"/>
    <property type="evidence" value="ECO:0007669"/>
    <property type="project" value="UniProtKB-EC"/>
</dbReference>
<evidence type="ECO:0000256" key="11">
    <source>
        <dbReference type="ARBA" id="ARBA00047836"/>
    </source>
</evidence>
<evidence type="ECO:0000256" key="5">
    <source>
        <dbReference type="ARBA" id="ARBA00022490"/>
    </source>
</evidence>
<keyword evidence="5 12" id="KW-0963">Cytoplasm</keyword>
<dbReference type="CDD" id="cd00950">
    <property type="entry name" value="DHDPS"/>
    <property type="match status" value="1"/>
</dbReference>
<evidence type="ECO:0000256" key="12">
    <source>
        <dbReference type="HAMAP-Rule" id="MF_00418"/>
    </source>
</evidence>
<dbReference type="EMBL" id="JBHSHC010000112">
    <property type="protein sequence ID" value="MFC4768847.1"/>
    <property type="molecule type" value="Genomic_DNA"/>
</dbReference>